<keyword evidence="3" id="KW-1185">Reference proteome</keyword>
<proteinExistence type="predicted"/>
<dbReference type="PROSITE" id="PS51257">
    <property type="entry name" value="PROKAR_LIPOPROTEIN"/>
    <property type="match status" value="1"/>
</dbReference>
<dbReference type="RefSeq" id="WP_338538465.1">
    <property type="nucleotide sequence ID" value="NZ_CP104874.1"/>
</dbReference>
<accession>A0ABZ2FE30</accession>
<evidence type="ECO:0000256" key="1">
    <source>
        <dbReference type="SAM" id="SignalP"/>
    </source>
</evidence>
<evidence type="ECO:0000313" key="3">
    <source>
        <dbReference type="Proteomes" id="UP001381003"/>
    </source>
</evidence>
<feature type="chain" id="PRO_5045309320" description="Lipoprotein" evidence="1">
    <location>
        <begin position="25"/>
        <end position="326"/>
    </location>
</feature>
<reference evidence="2 3" key="1">
    <citation type="submission" date="2022-09" db="EMBL/GenBank/DDBJ databases">
        <title>Complete genome sequence of Janibacter terrae strain COS04-44, PCL-degrading bacteria isolated from oil spilled coast.</title>
        <authorList>
            <person name="Park H."/>
            <person name="Kim J.Y."/>
            <person name="An S.H."/>
            <person name="Lee C.M."/>
            <person name="Weon H.-Y."/>
        </authorList>
    </citation>
    <scope>NUCLEOTIDE SEQUENCE [LARGE SCALE GENOMIC DNA]</scope>
    <source>
        <strain evidence="2 3">COS04-44</strain>
    </source>
</reference>
<evidence type="ECO:0000313" key="2">
    <source>
        <dbReference type="EMBL" id="WWF05578.1"/>
    </source>
</evidence>
<gene>
    <name evidence="2" type="ORF">N5P18_01490</name>
</gene>
<dbReference type="Proteomes" id="UP001381003">
    <property type="component" value="Chromosome"/>
</dbReference>
<organism evidence="2 3">
    <name type="scientific">Janibacter terrae</name>
    <dbReference type="NCBI Taxonomy" id="103817"/>
    <lineage>
        <taxon>Bacteria</taxon>
        <taxon>Bacillati</taxon>
        <taxon>Actinomycetota</taxon>
        <taxon>Actinomycetes</taxon>
        <taxon>Micrococcales</taxon>
        <taxon>Intrasporangiaceae</taxon>
        <taxon>Janibacter</taxon>
    </lineage>
</organism>
<keyword evidence="1" id="KW-0732">Signal</keyword>
<sequence>MSRRTTLVAALVAAPLTLGGCGLGASIAGIHDAPAEQSSGASVTSTTARQVADRVVTEAVDVSRKSGKAAETAREEVLSGPALREVRAAVASKDRTTRTSTQVEGLKVLAVSRGATWPRAVLATSRSGDVQYLHVLVAEQADQPFTLFADVPMAAGANVPALAPLDEGTKVTVAAPGKDVRDAATAWAKGVAFPSSSTKAPEDVSVSDAFSAALRKNARATKADLGDLAYYRQRQAVAEGDAVSFALADGGAITFLPMTRTDTITATKKLKELKLEQAALKDVLDTSTVERALSIKHAETLALVTPAEGKARVVGASDVLESAKGS</sequence>
<name>A0ABZ2FE30_9MICO</name>
<evidence type="ECO:0008006" key="4">
    <source>
        <dbReference type="Google" id="ProtNLM"/>
    </source>
</evidence>
<dbReference type="EMBL" id="CP104874">
    <property type="protein sequence ID" value="WWF05578.1"/>
    <property type="molecule type" value="Genomic_DNA"/>
</dbReference>
<protein>
    <recommendedName>
        <fullName evidence="4">Lipoprotein</fullName>
    </recommendedName>
</protein>
<feature type="signal peptide" evidence="1">
    <location>
        <begin position="1"/>
        <end position="24"/>
    </location>
</feature>